<evidence type="ECO:0000256" key="7">
    <source>
        <dbReference type="RuleBase" id="RU000461"/>
    </source>
</evidence>
<keyword evidence="8" id="KW-1133">Transmembrane helix</keyword>
<comment type="similarity">
    <text evidence="2 7">Belongs to the cytochrome P450 family.</text>
</comment>
<protein>
    <recommendedName>
        <fullName evidence="12">Isotrichodermin C-15 hydroxylase</fullName>
    </recommendedName>
</protein>
<dbReference type="InterPro" id="IPR050121">
    <property type="entry name" value="Cytochrome_P450_monoxygenase"/>
</dbReference>
<evidence type="ECO:0008006" key="12">
    <source>
        <dbReference type="Google" id="ProtNLM"/>
    </source>
</evidence>
<dbReference type="VEuPathDB" id="FungiDB:MAPG_04607"/>
<keyword evidence="7" id="KW-0503">Monooxygenase</keyword>
<dbReference type="eggNOG" id="KOG0158">
    <property type="taxonomic scope" value="Eukaryota"/>
</dbReference>
<dbReference type="PANTHER" id="PTHR24305">
    <property type="entry name" value="CYTOCHROME P450"/>
    <property type="match status" value="1"/>
</dbReference>
<organism evidence="10 11">
    <name type="scientific">Magnaporthiopsis poae (strain ATCC 64411 / 73-15)</name>
    <name type="common">Kentucky bluegrass fungus</name>
    <name type="synonym">Magnaporthe poae</name>
    <dbReference type="NCBI Taxonomy" id="644358"/>
    <lineage>
        <taxon>Eukaryota</taxon>
        <taxon>Fungi</taxon>
        <taxon>Dikarya</taxon>
        <taxon>Ascomycota</taxon>
        <taxon>Pezizomycotina</taxon>
        <taxon>Sordariomycetes</taxon>
        <taxon>Sordariomycetidae</taxon>
        <taxon>Magnaporthales</taxon>
        <taxon>Magnaporthaceae</taxon>
        <taxon>Magnaporthiopsis</taxon>
    </lineage>
</organism>
<dbReference type="InterPro" id="IPR017972">
    <property type="entry name" value="Cyt_P450_CS"/>
</dbReference>
<dbReference type="GO" id="GO:0004497">
    <property type="term" value="F:monooxygenase activity"/>
    <property type="evidence" value="ECO:0007669"/>
    <property type="project" value="UniProtKB-KW"/>
</dbReference>
<reference evidence="10" key="4">
    <citation type="journal article" date="2015" name="G3 (Bethesda)">
        <title>Genome sequences of three phytopathogenic species of the Magnaporthaceae family of fungi.</title>
        <authorList>
            <person name="Okagaki L.H."/>
            <person name="Nunes C.C."/>
            <person name="Sailsbery J."/>
            <person name="Clay B."/>
            <person name="Brown D."/>
            <person name="John T."/>
            <person name="Oh Y."/>
            <person name="Young N."/>
            <person name="Fitzgerald M."/>
            <person name="Haas B.J."/>
            <person name="Zeng Q."/>
            <person name="Young S."/>
            <person name="Adiconis X."/>
            <person name="Fan L."/>
            <person name="Levin J.Z."/>
            <person name="Mitchell T.K."/>
            <person name="Okubara P.A."/>
            <person name="Farman M.L."/>
            <person name="Kohn L.M."/>
            <person name="Birren B."/>
            <person name="Ma L.-J."/>
            <person name="Dean R.A."/>
        </authorList>
    </citation>
    <scope>NUCLEOTIDE SEQUENCE</scope>
    <source>
        <strain evidence="10">ATCC 64411 / 73-15</strain>
    </source>
</reference>
<dbReference type="PRINTS" id="PR00463">
    <property type="entry name" value="EP450I"/>
</dbReference>
<accession>A0A0C4DX69</accession>
<evidence type="ECO:0000256" key="6">
    <source>
        <dbReference type="PIRSR" id="PIRSR602401-1"/>
    </source>
</evidence>
<sequence>MPSVTQAHLASLLEPGEATSRLFLWAGLLGAVLVLYVVGIAVYRLWFHPLSKFPGPTVMALSDFPFLYRQHVLGTFVRESPKLHRKYGKIIRVAPNRLAVEGSIAWNDIFAHRPGGDATEFGKVPGFFFPDDHASLIGAPTRDDHRRQRRQLSHAFSEAAMAEQAPIIMFYIDLFLQRLKENSGNGQAVDMLKWLNFVTFDIIGDLSLGESFHSLEKSDYHPWVLNIFTGFRGINKLRFFNSLHPVLGRLYGRFESEGTIKASVNNLTYAREKAKARVALGPEPPVADREQVVGLDGRTRKMTVRRDFMTYMMRNGAAGGTEKGVITDQELLNNAFLLITAGSETTGTNLSTLFFLLSLPSNRVYRDAVAAEVRNAFRHGSEMDLINVNSKALPLLHACIEEALRLHPPVTVVPARVSPGATVGGHYVEKGVILYATTHATQTSSEHFFDAGSWRPERFLPADHPMYDARFANDNFSVFKPFSHGPRDCIGKNLSYAEMRLIAARVLLEFDVELHPSTPETWLANQRSFGIWEKPPLYLRLTESKHAVTA</sequence>
<dbReference type="InterPro" id="IPR002401">
    <property type="entry name" value="Cyt_P450_E_grp-I"/>
</dbReference>
<keyword evidence="11" id="KW-1185">Reference proteome</keyword>
<reference evidence="11" key="2">
    <citation type="submission" date="2010-05" db="EMBL/GenBank/DDBJ databases">
        <title>The genome sequence of Magnaporthe poae strain ATCC 64411.</title>
        <authorList>
            <person name="Ma L.-J."/>
            <person name="Dead R."/>
            <person name="Young S."/>
            <person name="Zeng Q."/>
            <person name="Koehrsen M."/>
            <person name="Alvarado L."/>
            <person name="Berlin A."/>
            <person name="Chapman S.B."/>
            <person name="Chen Z."/>
            <person name="Freedman E."/>
            <person name="Gellesch M."/>
            <person name="Goldberg J."/>
            <person name="Griggs A."/>
            <person name="Gujja S."/>
            <person name="Heilman E.R."/>
            <person name="Heiman D."/>
            <person name="Hepburn T."/>
            <person name="Howarth C."/>
            <person name="Jen D."/>
            <person name="Larson L."/>
            <person name="Mehta T."/>
            <person name="Neiman D."/>
            <person name="Pearson M."/>
            <person name="Roberts A."/>
            <person name="Saif S."/>
            <person name="Shea T."/>
            <person name="Shenoy N."/>
            <person name="Sisk P."/>
            <person name="Stolte C."/>
            <person name="Sykes S."/>
            <person name="Walk T."/>
            <person name="White J."/>
            <person name="Yandava C."/>
            <person name="Haas B."/>
            <person name="Nusbaum C."/>
            <person name="Birren B."/>
        </authorList>
    </citation>
    <scope>NUCLEOTIDE SEQUENCE [LARGE SCALE GENOMIC DNA]</scope>
    <source>
        <strain evidence="11">ATCC 64411 / 73-15</strain>
    </source>
</reference>
<dbReference type="CDD" id="cd11058">
    <property type="entry name" value="CYP60B-like"/>
    <property type="match status" value="1"/>
</dbReference>
<keyword evidence="3 6" id="KW-0349">Heme</keyword>
<evidence type="ECO:0000313" key="11">
    <source>
        <dbReference type="Proteomes" id="UP000011715"/>
    </source>
</evidence>
<dbReference type="GO" id="GO:0020037">
    <property type="term" value="F:heme binding"/>
    <property type="evidence" value="ECO:0007669"/>
    <property type="project" value="InterPro"/>
</dbReference>
<feature type="binding site" description="axial binding residue" evidence="6">
    <location>
        <position position="489"/>
    </location>
    <ligand>
        <name>heme</name>
        <dbReference type="ChEBI" id="CHEBI:30413"/>
    </ligand>
    <ligandPart>
        <name>Fe</name>
        <dbReference type="ChEBI" id="CHEBI:18248"/>
    </ligandPart>
</feature>
<dbReference type="Pfam" id="PF00067">
    <property type="entry name" value="p450"/>
    <property type="match status" value="1"/>
</dbReference>
<evidence type="ECO:0000256" key="3">
    <source>
        <dbReference type="ARBA" id="ARBA00022617"/>
    </source>
</evidence>
<reference evidence="9" key="3">
    <citation type="submission" date="2011-03" db="EMBL/GenBank/DDBJ databases">
        <title>Annotation of Magnaporthe poae ATCC 64411.</title>
        <authorList>
            <person name="Ma L.-J."/>
            <person name="Dead R."/>
            <person name="Young S.K."/>
            <person name="Zeng Q."/>
            <person name="Gargeya S."/>
            <person name="Fitzgerald M."/>
            <person name="Haas B."/>
            <person name="Abouelleil A."/>
            <person name="Alvarado L."/>
            <person name="Arachchi H.M."/>
            <person name="Berlin A."/>
            <person name="Brown A."/>
            <person name="Chapman S.B."/>
            <person name="Chen Z."/>
            <person name="Dunbar C."/>
            <person name="Freedman E."/>
            <person name="Gearin G."/>
            <person name="Gellesch M."/>
            <person name="Goldberg J."/>
            <person name="Griggs A."/>
            <person name="Gujja S."/>
            <person name="Heiman D."/>
            <person name="Howarth C."/>
            <person name="Larson L."/>
            <person name="Lui A."/>
            <person name="MacDonald P.J.P."/>
            <person name="Mehta T."/>
            <person name="Montmayeur A."/>
            <person name="Murphy C."/>
            <person name="Neiman D."/>
            <person name="Pearson M."/>
            <person name="Priest M."/>
            <person name="Roberts A."/>
            <person name="Saif S."/>
            <person name="Shea T."/>
            <person name="Shenoy N."/>
            <person name="Sisk P."/>
            <person name="Stolte C."/>
            <person name="Sykes S."/>
            <person name="Yandava C."/>
            <person name="Wortman J."/>
            <person name="Nusbaum C."/>
            <person name="Birren B."/>
        </authorList>
    </citation>
    <scope>NUCLEOTIDE SEQUENCE</scope>
    <source>
        <strain evidence="9">ATCC 64411</strain>
    </source>
</reference>
<dbReference type="PROSITE" id="PS00086">
    <property type="entry name" value="CYTOCHROME_P450"/>
    <property type="match status" value="1"/>
</dbReference>
<dbReference type="GO" id="GO:0005506">
    <property type="term" value="F:iron ion binding"/>
    <property type="evidence" value="ECO:0007669"/>
    <property type="project" value="InterPro"/>
</dbReference>
<dbReference type="SUPFAM" id="SSF48264">
    <property type="entry name" value="Cytochrome P450"/>
    <property type="match status" value="1"/>
</dbReference>
<evidence type="ECO:0000256" key="8">
    <source>
        <dbReference type="SAM" id="Phobius"/>
    </source>
</evidence>
<dbReference type="EMBL" id="GL876968">
    <property type="protein sequence ID" value="KLU85584.1"/>
    <property type="molecule type" value="Genomic_DNA"/>
</dbReference>
<dbReference type="PANTHER" id="PTHR24305:SF210">
    <property type="entry name" value="CYTOCHROME P450 MONOOXYGENASE ASQL-RELATED"/>
    <property type="match status" value="1"/>
</dbReference>
<feature type="transmembrane region" description="Helical" evidence="8">
    <location>
        <begin position="22"/>
        <end position="43"/>
    </location>
</feature>
<dbReference type="EnsemblFungi" id="MAPG_04607T0">
    <property type="protein sequence ID" value="MAPG_04607T0"/>
    <property type="gene ID" value="MAPG_04607"/>
</dbReference>
<dbReference type="OrthoDB" id="1470350at2759"/>
<dbReference type="Proteomes" id="UP000011715">
    <property type="component" value="Unassembled WGS sequence"/>
</dbReference>
<dbReference type="STRING" id="644358.A0A0C4DX69"/>
<reference evidence="10" key="5">
    <citation type="submission" date="2015-06" db="UniProtKB">
        <authorList>
            <consortium name="EnsemblFungi"/>
        </authorList>
    </citation>
    <scope>IDENTIFICATION</scope>
    <source>
        <strain evidence="10">ATCC 64411</strain>
    </source>
</reference>
<evidence type="ECO:0000313" key="9">
    <source>
        <dbReference type="EMBL" id="KLU85584.1"/>
    </source>
</evidence>
<evidence type="ECO:0000256" key="5">
    <source>
        <dbReference type="ARBA" id="ARBA00023004"/>
    </source>
</evidence>
<dbReference type="EMBL" id="ADBL01001079">
    <property type="status" value="NOT_ANNOTATED_CDS"/>
    <property type="molecule type" value="Genomic_DNA"/>
</dbReference>
<dbReference type="InterPro" id="IPR001128">
    <property type="entry name" value="Cyt_P450"/>
</dbReference>
<dbReference type="Gene3D" id="1.10.630.10">
    <property type="entry name" value="Cytochrome P450"/>
    <property type="match status" value="1"/>
</dbReference>
<keyword evidence="8" id="KW-0812">Transmembrane</keyword>
<dbReference type="OMA" id="IAWNDIF"/>
<dbReference type="PRINTS" id="PR00385">
    <property type="entry name" value="P450"/>
</dbReference>
<gene>
    <name evidence="9" type="ORF">MAPG_04607</name>
</gene>
<proteinExistence type="inferred from homology"/>
<keyword evidence="5 6" id="KW-0408">Iron</keyword>
<keyword evidence="7" id="KW-0560">Oxidoreductase</keyword>
<dbReference type="InterPro" id="IPR036396">
    <property type="entry name" value="Cyt_P450_sf"/>
</dbReference>
<name>A0A0C4DX69_MAGP6</name>
<evidence type="ECO:0000256" key="4">
    <source>
        <dbReference type="ARBA" id="ARBA00022723"/>
    </source>
</evidence>
<evidence type="ECO:0000256" key="1">
    <source>
        <dbReference type="ARBA" id="ARBA00001971"/>
    </source>
</evidence>
<reference evidence="9" key="1">
    <citation type="submission" date="2010-05" db="EMBL/GenBank/DDBJ databases">
        <title>The Genome Sequence of Magnaporthe poae strain ATCC 64411.</title>
        <authorList>
            <consortium name="The Broad Institute Genome Sequencing Platform"/>
            <consortium name="Broad Institute Genome Sequencing Center for Infectious Disease"/>
            <person name="Ma L.-J."/>
            <person name="Dead R."/>
            <person name="Young S."/>
            <person name="Zeng Q."/>
            <person name="Koehrsen M."/>
            <person name="Alvarado L."/>
            <person name="Berlin A."/>
            <person name="Chapman S.B."/>
            <person name="Chen Z."/>
            <person name="Freedman E."/>
            <person name="Gellesch M."/>
            <person name="Goldberg J."/>
            <person name="Griggs A."/>
            <person name="Gujja S."/>
            <person name="Heilman E.R."/>
            <person name="Heiman D."/>
            <person name="Hepburn T."/>
            <person name="Howarth C."/>
            <person name="Jen D."/>
            <person name="Larson L."/>
            <person name="Mehta T."/>
            <person name="Neiman D."/>
            <person name="Pearson M."/>
            <person name="Roberts A."/>
            <person name="Saif S."/>
            <person name="Shea T."/>
            <person name="Shenoy N."/>
            <person name="Sisk P."/>
            <person name="Stolte C."/>
            <person name="Sykes S."/>
            <person name="Walk T."/>
            <person name="White J."/>
            <person name="Yandava C."/>
            <person name="Haas B."/>
            <person name="Nusbaum C."/>
            <person name="Birren B."/>
        </authorList>
    </citation>
    <scope>NUCLEOTIDE SEQUENCE</scope>
    <source>
        <strain evidence="9">ATCC 64411</strain>
    </source>
</reference>
<keyword evidence="4 6" id="KW-0479">Metal-binding</keyword>
<comment type="cofactor">
    <cofactor evidence="1 6">
        <name>heme</name>
        <dbReference type="ChEBI" id="CHEBI:30413"/>
    </cofactor>
</comment>
<evidence type="ECO:0000256" key="2">
    <source>
        <dbReference type="ARBA" id="ARBA00010617"/>
    </source>
</evidence>
<keyword evidence="8" id="KW-0472">Membrane</keyword>
<dbReference type="GO" id="GO:0016705">
    <property type="term" value="F:oxidoreductase activity, acting on paired donors, with incorporation or reduction of molecular oxygen"/>
    <property type="evidence" value="ECO:0007669"/>
    <property type="project" value="InterPro"/>
</dbReference>
<evidence type="ECO:0000313" key="10">
    <source>
        <dbReference type="EnsemblFungi" id="MAPG_04607T0"/>
    </source>
</evidence>
<dbReference type="AlphaFoldDB" id="A0A0C4DX69"/>